<name>A0AAW3M9R5_9BACL</name>
<evidence type="ECO:0000259" key="1">
    <source>
        <dbReference type="PROSITE" id="PS50035"/>
    </source>
</evidence>
<organism evidence="2 3">
    <name type="scientific">Exiguobacterium indicum</name>
    <dbReference type="NCBI Taxonomy" id="296995"/>
    <lineage>
        <taxon>Bacteria</taxon>
        <taxon>Bacillati</taxon>
        <taxon>Bacillota</taxon>
        <taxon>Bacilli</taxon>
        <taxon>Bacillales</taxon>
        <taxon>Bacillales Family XII. Incertae Sedis</taxon>
        <taxon>Exiguobacterium</taxon>
    </lineage>
</organism>
<dbReference type="GO" id="GO:0006793">
    <property type="term" value="P:phosphorus metabolic process"/>
    <property type="evidence" value="ECO:0007669"/>
    <property type="project" value="UniProtKB-ARBA"/>
</dbReference>
<accession>A0AAW3M9R5</accession>
<dbReference type="GO" id="GO:0003824">
    <property type="term" value="F:catalytic activity"/>
    <property type="evidence" value="ECO:0007669"/>
    <property type="project" value="InterPro"/>
</dbReference>
<evidence type="ECO:0000313" key="3">
    <source>
        <dbReference type="Proteomes" id="UP000072605"/>
    </source>
</evidence>
<dbReference type="AlphaFoldDB" id="A0AAW3M9R5"/>
<evidence type="ECO:0000313" key="2">
    <source>
        <dbReference type="EMBL" id="KTR25025.1"/>
    </source>
</evidence>
<reference evidence="2 3" key="1">
    <citation type="journal article" date="2016" name="Front. Microbiol.">
        <title>Genomic Resource of Rice Seed Associated Bacteria.</title>
        <authorList>
            <person name="Midha S."/>
            <person name="Bansal K."/>
            <person name="Sharma S."/>
            <person name="Kumar N."/>
            <person name="Patil P.P."/>
            <person name="Chaudhry V."/>
            <person name="Patil P.B."/>
        </authorList>
    </citation>
    <scope>NUCLEOTIDE SEQUENCE [LARGE SCALE GENOMIC DNA]</scope>
    <source>
        <strain evidence="2 3">RSA11</strain>
    </source>
</reference>
<dbReference type="Proteomes" id="UP000072605">
    <property type="component" value="Unassembled WGS sequence"/>
</dbReference>
<dbReference type="Gene3D" id="3.30.870.10">
    <property type="entry name" value="Endonuclease Chain A"/>
    <property type="match status" value="1"/>
</dbReference>
<dbReference type="PROSITE" id="PS50035">
    <property type="entry name" value="PLD"/>
    <property type="match status" value="1"/>
</dbReference>
<sequence>VYTISDMDHFYKKFNEMIFYRNFTKEIKIKPPSRLLWNMQYSVKQQLPQNVRIEFEELTSYLKDILSVAENKIIFCAPYFSISGIKILNNSIQSALEVHPDLKIWFIIDALELEYTQTFIREINNLLPKRNFIIFVPSENLNNSLLFHSKFLIVDNKYGYLGSANFSERALSQQFEIGIKLFEEDCSKLSLLVESWTALKYFKEFN</sequence>
<dbReference type="EMBL" id="LDQV01000049">
    <property type="protein sequence ID" value="KTR25025.1"/>
    <property type="molecule type" value="Genomic_DNA"/>
</dbReference>
<dbReference type="RefSeq" id="WP_206543060.1">
    <property type="nucleotide sequence ID" value="NZ_LDQV01000049.1"/>
</dbReference>
<protein>
    <recommendedName>
        <fullName evidence="1">PLD phosphodiesterase domain-containing protein</fullName>
    </recommendedName>
</protein>
<gene>
    <name evidence="2" type="ORF">RSA11_15990</name>
</gene>
<feature type="non-terminal residue" evidence="2">
    <location>
        <position position="1"/>
    </location>
</feature>
<dbReference type="SMART" id="SM00155">
    <property type="entry name" value="PLDc"/>
    <property type="match status" value="1"/>
</dbReference>
<dbReference type="SUPFAM" id="SSF56024">
    <property type="entry name" value="Phospholipase D/nuclease"/>
    <property type="match status" value="1"/>
</dbReference>
<dbReference type="Pfam" id="PF13091">
    <property type="entry name" value="PLDc_2"/>
    <property type="match status" value="1"/>
</dbReference>
<proteinExistence type="predicted"/>
<dbReference type="InterPro" id="IPR025202">
    <property type="entry name" value="PLD-like_dom"/>
</dbReference>
<dbReference type="InterPro" id="IPR001736">
    <property type="entry name" value="PLipase_D/transphosphatidylase"/>
</dbReference>
<comment type="caution">
    <text evidence="2">The sequence shown here is derived from an EMBL/GenBank/DDBJ whole genome shotgun (WGS) entry which is preliminary data.</text>
</comment>
<feature type="domain" description="PLD phosphodiesterase" evidence="1">
    <location>
        <begin position="143"/>
        <end position="170"/>
    </location>
</feature>